<gene>
    <name evidence="3" type="ORF">CAUJ_LOCUS11260</name>
</gene>
<protein>
    <submittedName>
        <fullName evidence="3">Uncharacterized protein</fullName>
    </submittedName>
</protein>
<accession>A0A8S1HLQ8</accession>
<feature type="compositionally biased region" description="Low complexity" evidence="1">
    <location>
        <begin position="84"/>
        <end position="94"/>
    </location>
</feature>
<evidence type="ECO:0000256" key="1">
    <source>
        <dbReference type="SAM" id="MobiDB-lite"/>
    </source>
</evidence>
<name>A0A8S1HLQ8_9PELO</name>
<feature type="region of interest" description="Disordered" evidence="1">
    <location>
        <begin position="22"/>
        <end position="68"/>
    </location>
</feature>
<proteinExistence type="predicted"/>
<dbReference type="Proteomes" id="UP000835052">
    <property type="component" value="Unassembled WGS sequence"/>
</dbReference>
<feature type="chain" id="PRO_5035905285" evidence="2">
    <location>
        <begin position="21"/>
        <end position="116"/>
    </location>
</feature>
<keyword evidence="4" id="KW-1185">Reference proteome</keyword>
<feature type="compositionally biased region" description="Polar residues" evidence="1">
    <location>
        <begin position="27"/>
        <end position="39"/>
    </location>
</feature>
<keyword evidence="2" id="KW-0732">Signal</keyword>
<feature type="compositionally biased region" description="Basic and acidic residues" evidence="1">
    <location>
        <begin position="106"/>
        <end position="116"/>
    </location>
</feature>
<dbReference type="AlphaFoldDB" id="A0A8S1HLQ8"/>
<sequence length="116" mass="13066">MFLLKASVFVVLLLVAFSSADRDDSAEYNSNSNRGNRLLTSYPYNNGYNSNGYNSNGNRAGSSYGYRDYNSQYGNTGYNSAYGNSGYNGGYNSNQPQYRGQQYYADRYDNSREYGK</sequence>
<evidence type="ECO:0000256" key="2">
    <source>
        <dbReference type="SAM" id="SignalP"/>
    </source>
</evidence>
<feature type="region of interest" description="Disordered" evidence="1">
    <location>
        <begin position="84"/>
        <end position="116"/>
    </location>
</feature>
<comment type="caution">
    <text evidence="3">The sequence shown here is derived from an EMBL/GenBank/DDBJ whole genome shotgun (WGS) entry which is preliminary data.</text>
</comment>
<evidence type="ECO:0000313" key="4">
    <source>
        <dbReference type="Proteomes" id="UP000835052"/>
    </source>
</evidence>
<reference evidence="3" key="1">
    <citation type="submission" date="2020-10" db="EMBL/GenBank/DDBJ databases">
        <authorList>
            <person name="Kikuchi T."/>
        </authorList>
    </citation>
    <scope>NUCLEOTIDE SEQUENCE</scope>
    <source>
        <strain evidence="3">NKZ352</strain>
    </source>
</reference>
<dbReference type="EMBL" id="CAJGYM010000053">
    <property type="protein sequence ID" value="CAD6195341.1"/>
    <property type="molecule type" value="Genomic_DNA"/>
</dbReference>
<feature type="compositionally biased region" description="Low complexity" evidence="1">
    <location>
        <begin position="41"/>
        <end position="66"/>
    </location>
</feature>
<organism evidence="3 4">
    <name type="scientific">Caenorhabditis auriculariae</name>
    <dbReference type="NCBI Taxonomy" id="2777116"/>
    <lineage>
        <taxon>Eukaryota</taxon>
        <taxon>Metazoa</taxon>
        <taxon>Ecdysozoa</taxon>
        <taxon>Nematoda</taxon>
        <taxon>Chromadorea</taxon>
        <taxon>Rhabditida</taxon>
        <taxon>Rhabditina</taxon>
        <taxon>Rhabditomorpha</taxon>
        <taxon>Rhabditoidea</taxon>
        <taxon>Rhabditidae</taxon>
        <taxon>Peloderinae</taxon>
        <taxon>Caenorhabditis</taxon>
    </lineage>
</organism>
<evidence type="ECO:0000313" key="3">
    <source>
        <dbReference type="EMBL" id="CAD6195341.1"/>
    </source>
</evidence>
<feature type="signal peptide" evidence="2">
    <location>
        <begin position="1"/>
        <end position="20"/>
    </location>
</feature>